<accession>A0A3N2BBY9</accession>
<dbReference type="AlphaFoldDB" id="A0A3N2BBY9"/>
<organism evidence="2 3">
    <name type="scientific">Bogoriella caseilytica</name>
    <dbReference type="NCBI Taxonomy" id="56055"/>
    <lineage>
        <taxon>Bacteria</taxon>
        <taxon>Bacillati</taxon>
        <taxon>Actinomycetota</taxon>
        <taxon>Actinomycetes</taxon>
        <taxon>Micrococcales</taxon>
        <taxon>Bogoriellaceae</taxon>
        <taxon>Bogoriella</taxon>
    </lineage>
</organism>
<name>A0A3N2BBY9_9MICO</name>
<dbReference type="RefSeq" id="WP_170163203.1">
    <property type="nucleotide sequence ID" value="NZ_RKHK01000001.1"/>
</dbReference>
<comment type="caution">
    <text evidence="2">The sequence shown here is derived from an EMBL/GenBank/DDBJ whole genome shotgun (WGS) entry which is preliminary data.</text>
</comment>
<evidence type="ECO:0000313" key="2">
    <source>
        <dbReference type="EMBL" id="ROR72769.1"/>
    </source>
</evidence>
<reference evidence="2 3" key="1">
    <citation type="submission" date="2018-11" db="EMBL/GenBank/DDBJ databases">
        <title>Sequencing the genomes of 1000 actinobacteria strains.</title>
        <authorList>
            <person name="Klenk H.-P."/>
        </authorList>
    </citation>
    <scope>NUCLEOTIDE SEQUENCE [LARGE SCALE GENOMIC DNA]</scope>
    <source>
        <strain evidence="2 3">DSM 11294</strain>
    </source>
</reference>
<dbReference type="Proteomes" id="UP000280668">
    <property type="component" value="Unassembled WGS sequence"/>
</dbReference>
<dbReference type="CDD" id="cd00298">
    <property type="entry name" value="ACD_sHsps_p23-like"/>
    <property type="match status" value="1"/>
</dbReference>
<evidence type="ECO:0000259" key="1">
    <source>
        <dbReference type="Pfam" id="PF13349"/>
    </source>
</evidence>
<keyword evidence="3" id="KW-1185">Reference proteome</keyword>
<dbReference type="Pfam" id="PF13349">
    <property type="entry name" value="DUF4097"/>
    <property type="match status" value="1"/>
</dbReference>
<dbReference type="InterPro" id="IPR025164">
    <property type="entry name" value="Toastrack_DUF4097"/>
</dbReference>
<proteinExistence type="predicted"/>
<gene>
    <name evidence="2" type="ORF">EDD31_1128</name>
</gene>
<sequence length="271" mass="27509">MRHEFAAAGPVHLDGQLRSSDLTIEEGEGRVTVDIDHGPEPESVEVTFSGGVLRIEVPQLRRAFFGGGRSYQITVRLPAGSSLNLTTGSGDVTSRGEFGHVDVRSGSGCVRATAAQELRIASGSGDVTVTSLGGGSVRTGSGAISIERATGVLQVGSGSGDIEIGRASVVEAKTASGDLSVWDIAGRATLRTASGDLHVRHALNGSVDAVSASGDITVGIAAGTAARLDCSTVSGSTRSTLASATGPGENAETLEVRSRTVSGDILIERAR</sequence>
<feature type="domain" description="DUF4097" evidence="1">
    <location>
        <begin position="18"/>
        <end position="267"/>
    </location>
</feature>
<dbReference type="EMBL" id="RKHK01000001">
    <property type="protein sequence ID" value="ROR72769.1"/>
    <property type="molecule type" value="Genomic_DNA"/>
</dbReference>
<evidence type="ECO:0000313" key="3">
    <source>
        <dbReference type="Proteomes" id="UP000280668"/>
    </source>
</evidence>
<protein>
    <submittedName>
        <fullName evidence="2">DUF4097 and DUF4098 domain-containing protein YvlB</fullName>
    </submittedName>
</protein>